<dbReference type="Pfam" id="PF13426">
    <property type="entry name" value="PAS_9"/>
    <property type="match status" value="2"/>
</dbReference>
<dbReference type="CDD" id="cd01948">
    <property type="entry name" value="EAL"/>
    <property type="match status" value="1"/>
</dbReference>
<dbReference type="PROSITE" id="PS50887">
    <property type="entry name" value="GGDEF"/>
    <property type="match status" value="1"/>
</dbReference>
<dbReference type="Gene3D" id="3.30.70.270">
    <property type="match status" value="1"/>
</dbReference>
<dbReference type="NCBIfam" id="TIGR00229">
    <property type="entry name" value="sensory_box"/>
    <property type="match status" value="2"/>
</dbReference>
<evidence type="ECO:0000259" key="3">
    <source>
        <dbReference type="PROSITE" id="PS50887"/>
    </source>
</evidence>
<dbReference type="InterPro" id="IPR043128">
    <property type="entry name" value="Rev_trsase/Diguanyl_cyclase"/>
</dbReference>
<dbReference type="AlphaFoldDB" id="W4Q662"/>
<evidence type="ECO:0000259" key="2">
    <source>
        <dbReference type="PROSITE" id="PS50883"/>
    </source>
</evidence>
<feature type="domain" description="EAL" evidence="2">
    <location>
        <begin position="381"/>
        <end position="634"/>
    </location>
</feature>
<evidence type="ECO:0000313" key="5">
    <source>
        <dbReference type="Proteomes" id="UP000018890"/>
    </source>
</evidence>
<sequence length="634" mass="71601">MKEGAIIIDKKGVIQSSNAFVEDLIGFSTNELIGKNIQFLVKKKLETPIQTNVKITNKQGAVTQFHLYMKNNIDKTRTIILKERDDKRLLQEAKDQLKEMLDVSFNGIIVHHLGEILEINESSLTILGYEKEEIVGHSVWDLIRGKELLEKQYFSGCEDPVEVMGSKKDGNPVSLSVRERSFPFLGLDARVLAIEDLTEQKKQSSELAFLTNHDPLTGLRNHTSFTRQLNLEMAKSQLNKTNLVVMYCDCDGLKKINDTLGRSLGDQVIKEVAKRLIFLVGEENVSRLGADEFGLLLTNKTKAEVKSIAKQVVQAFEEPVIIDNYSLYLTLSIGISLYPEDGTNAEDLIKHADIAMFDVKKRSKNSYAFYQSAMSHRTFNLLTIESELRKAIDKDEFELFYQPQFDMKSNRITGAEALIRWNHGDLGMIPPNEFIPIAEESGLILPIGEWVLRTACMQNKLWESQGFEPIKMYVNFTAKQLQQSRLVEKVSRILFETGMEPERLGIEITELAAVGEREDIISSLAHLQSIGVTISIDDFGTGFCSFGYLKQFPINKIKIDKSFVMGIDQNRENQAITEAVVKLGQGLGLTVVAEGIETERECNYVKKLGCDEAQGYYFSRPVPSEQFHPYLNPA</sequence>
<proteinExistence type="predicted"/>
<dbReference type="InterPro" id="IPR001633">
    <property type="entry name" value="EAL_dom"/>
</dbReference>
<organism evidence="4 5">
    <name type="scientific">Halalkalibacter wakoensis JCM 9140</name>
    <dbReference type="NCBI Taxonomy" id="1236970"/>
    <lineage>
        <taxon>Bacteria</taxon>
        <taxon>Bacillati</taxon>
        <taxon>Bacillota</taxon>
        <taxon>Bacilli</taxon>
        <taxon>Bacillales</taxon>
        <taxon>Bacillaceae</taxon>
        <taxon>Halalkalibacter</taxon>
    </lineage>
</organism>
<accession>W4Q662</accession>
<dbReference type="EMBL" id="BAUT01000042">
    <property type="protein sequence ID" value="GAE27203.1"/>
    <property type="molecule type" value="Genomic_DNA"/>
</dbReference>
<dbReference type="Gene3D" id="3.30.450.20">
    <property type="entry name" value="PAS domain"/>
    <property type="match status" value="2"/>
</dbReference>
<dbReference type="RefSeq" id="WP_052002291.1">
    <property type="nucleotide sequence ID" value="NZ_BAUT01000042.1"/>
</dbReference>
<dbReference type="InterPro" id="IPR000160">
    <property type="entry name" value="GGDEF_dom"/>
</dbReference>
<dbReference type="InterPro" id="IPR029787">
    <property type="entry name" value="Nucleotide_cyclase"/>
</dbReference>
<dbReference type="InterPro" id="IPR052155">
    <property type="entry name" value="Biofilm_reg_signaling"/>
</dbReference>
<dbReference type="SUPFAM" id="SSF55073">
    <property type="entry name" value="Nucleotide cyclase"/>
    <property type="match status" value="1"/>
</dbReference>
<dbReference type="InterPro" id="IPR035919">
    <property type="entry name" value="EAL_sf"/>
</dbReference>
<dbReference type="PANTHER" id="PTHR44757:SF2">
    <property type="entry name" value="BIOFILM ARCHITECTURE MAINTENANCE PROTEIN MBAA"/>
    <property type="match status" value="1"/>
</dbReference>
<evidence type="ECO:0000259" key="1">
    <source>
        <dbReference type="PROSITE" id="PS50112"/>
    </source>
</evidence>
<dbReference type="SMART" id="SM00052">
    <property type="entry name" value="EAL"/>
    <property type="match status" value="1"/>
</dbReference>
<feature type="domain" description="GGDEF" evidence="3">
    <location>
        <begin position="241"/>
        <end position="372"/>
    </location>
</feature>
<dbReference type="NCBIfam" id="TIGR00254">
    <property type="entry name" value="GGDEF"/>
    <property type="match status" value="1"/>
</dbReference>
<evidence type="ECO:0000313" key="4">
    <source>
        <dbReference type="EMBL" id="GAE27203.1"/>
    </source>
</evidence>
<dbReference type="SMART" id="SM00091">
    <property type="entry name" value="PAS"/>
    <property type="match status" value="1"/>
</dbReference>
<dbReference type="Pfam" id="PF00990">
    <property type="entry name" value="GGDEF"/>
    <property type="match status" value="1"/>
</dbReference>
<dbReference type="CDD" id="cd00130">
    <property type="entry name" value="PAS"/>
    <property type="match status" value="1"/>
</dbReference>
<name>W4Q662_9BACI</name>
<dbReference type="InterPro" id="IPR035965">
    <property type="entry name" value="PAS-like_dom_sf"/>
</dbReference>
<dbReference type="PROSITE" id="PS50112">
    <property type="entry name" value="PAS"/>
    <property type="match status" value="2"/>
</dbReference>
<dbReference type="InterPro" id="IPR000014">
    <property type="entry name" value="PAS"/>
</dbReference>
<comment type="caution">
    <text evidence="4">The sequence shown here is derived from an EMBL/GenBank/DDBJ whole genome shotgun (WGS) entry which is preliminary data.</text>
</comment>
<gene>
    <name evidence="4" type="ORF">JCM9140_3330</name>
</gene>
<protein>
    <submittedName>
        <fullName evidence="4">Diguanylate cyclase/phosphodiesterase</fullName>
    </submittedName>
</protein>
<feature type="domain" description="PAS" evidence="1">
    <location>
        <begin position="1"/>
        <end position="36"/>
    </location>
</feature>
<dbReference type="Proteomes" id="UP000018890">
    <property type="component" value="Unassembled WGS sequence"/>
</dbReference>
<dbReference type="PANTHER" id="PTHR44757">
    <property type="entry name" value="DIGUANYLATE CYCLASE DGCP"/>
    <property type="match status" value="1"/>
</dbReference>
<dbReference type="Gene3D" id="3.20.20.450">
    <property type="entry name" value="EAL domain"/>
    <property type="match status" value="1"/>
</dbReference>
<dbReference type="PROSITE" id="PS50883">
    <property type="entry name" value="EAL"/>
    <property type="match status" value="1"/>
</dbReference>
<keyword evidence="5" id="KW-1185">Reference proteome</keyword>
<dbReference type="SUPFAM" id="SSF141868">
    <property type="entry name" value="EAL domain-like"/>
    <property type="match status" value="1"/>
</dbReference>
<feature type="domain" description="PAS" evidence="1">
    <location>
        <begin position="93"/>
        <end position="143"/>
    </location>
</feature>
<dbReference type="CDD" id="cd01949">
    <property type="entry name" value="GGDEF"/>
    <property type="match status" value="1"/>
</dbReference>
<reference evidence="4" key="1">
    <citation type="journal article" date="2014" name="Genome Announc.">
        <title>Draft Genome Sequences of Three Alkaliphilic Bacillus Strains, Bacillus wakoensis JCM 9140T, Bacillus akibai JCM 9157T, and Bacillus hemicellulosilyticus JCM 9152T.</title>
        <authorList>
            <person name="Yuki M."/>
            <person name="Oshima K."/>
            <person name="Suda W."/>
            <person name="Oshida Y."/>
            <person name="Kitamura K."/>
            <person name="Iida T."/>
            <person name="Hattori M."/>
            <person name="Ohkuma M."/>
        </authorList>
    </citation>
    <scope>NUCLEOTIDE SEQUENCE [LARGE SCALE GENOMIC DNA]</scope>
    <source>
        <strain evidence="4">JCM 9140</strain>
    </source>
</reference>
<dbReference type="SUPFAM" id="SSF55785">
    <property type="entry name" value="PYP-like sensor domain (PAS domain)"/>
    <property type="match status" value="2"/>
</dbReference>
<dbReference type="Pfam" id="PF00563">
    <property type="entry name" value="EAL"/>
    <property type="match status" value="1"/>
</dbReference>
<dbReference type="STRING" id="1236970.JCM9140_3330"/>
<dbReference type="SMART" id="SM00267">
    <property type="entry name" value="GGDEF"/>
    <property type="match status" value="1"/>
</dbReference>